<evidence type="ECO:0000313" key="4">
    <source>
        <dbReference type="Proteomes" id="UP000593571"/>
    </source>
</evidence>
<keyword evidence="2" id="KW-0732">Signal</keyword>
<feature type="signal peptide" evidence="2">
    <location>
        <begin position="1"/>
        <end position="24"/>
    </location>
</feature>
<keyword evidence="4" id="KW-1185">Reference proteome</keyword>
<dbReference type="AlphaFoldDB" id="A0A7J8GA39"/>
<comment type="caution">
    <text evidence="3">The sequence shown here is derived from an EMBL/GenBank/DDBJ whole genome shotgun (WGS) entry which is preliminary data.</text>
</comment>
<organism evidence="3 4">
    <name type="scientific">Rousettus aegyptiacus</name>
    <name type="common">Egyptian fruit bat</name>
    <name type="synonym">Pteropus aegyptiacus</name>
    <dbReference type="NCBI Taxonomy" id="9407"/>
    <lineage>
        <taxon>Eukaryota</taxon>
        <taxon>Metazoa</taxon>
        <taxon>Chordata</taxon>
        <taxon>Craniata</taxon>
        <taxon>Vertebrata</taxon>
        <taxon>Euteleostomi</taxon>
        <taxon>Mammalia</taxon>
        <taxon>Eutheria</taxon>
        <taxon>Laurasiatheria</taxon>
        <taxon>Chiroptera</taxon>
        <taxon>Yinpterochiroptera</taxon>
        <taxon>Pteropodoidea</taxon>
        <taxon>Pteropodidae</taxon>
        <taxon>Rousettinae</taxon>
        <taxon>Rousettus</taxon>
    </lineage>
</organism>
<evidence type="ECO:0000256" key="1">
    <source>
        <dbReference type="SAM" id="MobiDB-lite"/>
    </source>
</evidence>
<feature type="chain" id="PRO_5029562579" evidence="2">
    <location>
        <begin position="25"/>
        <end position="131"/>
    </location>
</feature>
<proteinExistence type="predicted"/>
<name>A0A7J8GA39_ROUAE</name>
<dbReference type="Proteomes" id="UP000593571">
    <property type="component" value="Unassembled WGS sequence"/>
</dbReference>
<feature type="region of interest" description="Disordered" evidence="1">
    <location>
        <begin position="106"/>
        <end position="131"/>
    </location>
</feature>
<accession>A0A7J8GA39</accession>
<reference evidence="3 4" key="1">
    <citation type="journal article" date="2020" name="Nature">
        <title>Six reference-quality genomes reveal evolution of bat adaptations.</title>
        <authorList>
            <person name="Jebb D."/>
            <person name="Huang Z."/>
            <person name="Pippel M."/>
            <person name="Hughes G.M."/>
            <person name="Lavrichenko K."/>
            <person name="Devanna P."/>
            <person name="Winkler S."/>
            <person name="Jermiin L.S."/>
            <person name="Skirmuntt E.C."/>
            <person name="Katzourakis A."/>
            <person name="Burkitt-Gray L."/>
            <person name="Ray D.A."/>
            <person name="Sullivan K.A.M."/>
            <person name="Roscito J.G."/>
            <person name="Kirilenko B.M."/>
            <person name="Davalos L.M."/>
            <person name="Corthals A.P."/>
            <person name="Power M.L."/>
            <person name="Jones G."/>
            <person name="Ransome R.D."/>
            <person name="Dechmann D.K.N."/>
            <person name="Locatelli A.G."/>
            <person name="Puechmaille S.J."/>
            <person name="Fedrigo O."/>
            <person name="Jarvis E.D."/>
            <person name="Hiller M."/>
            <person name="Vernes S.C."/>
            <person name="Myers E.W."/>
            <person name="Teeling E.C."/>
        </authorList>
    </citation>
    <scope>NUCLEOTIDE SEQUENCE [LARGE SCALE GENOMIC DNA]</scope>
    <source>
        <strain evidence="3">MRouAeg1</strain>
        <tissue evidence="3">Muscle</tissue>
    </source>
</reference>
<evidence type="ECO:0000256" key="2">
    <source>
        <dbReference type="SAM" id="SignalP"/>
    </source>
</evidence>
<dbReference type="EMBL" id="JACASE010000006">
    <property type="protein sequence ID" value="KAF6456827.1"/>
    <property type="molecule type" value="Genomic_DNA"/>
</dbReference>
<evidence type="ECO:0000313" key="3">
    <source>
        <dbReference type="EMBL" id="KAF6456827.1"/>
    </source>
</evidence>
<protein>
    <submittedName>
        <fullName evidence="3">Uncharacterized protein</fullName>
    </submittedName>
</protein>
<sequence length="131" mass="14595">MDMKSWPSFLWLLVWHLETPQNQAQPAFSVLLIQIGRPKWPLPEQGVARVEGLLKCLRGNGCPQDHRPYYPKCRVQSPAEASSPPMSPREPIKAVLAVRGKPLPAVTSGSEAVKIEWSSPQGARHLELQDP</sequence>
<gene>
    <name evidence="3" type="ORF">HJG63_011477</name>
</gene>